<evidence type="ECO:0000256" key="1">
    <source>
        <dbReference type="ARBA" id="ARBA00048287"/>
    </source>
</evidence>
<dbReference type="GO" id="GO:0141221">
    <property type="term" value="F:histone deacetylase activity, hydrolytic mechanism"/>
    <property type="evidence" value="ECO:0007669"/>
    <property type="project" value="UniProtKB-EC"/>
</dbReference>
<accession>A0AAF3JA37</accession>
<dbReference type="Pfam" id="PF00850">
    <property type="entry name" value="Hist_deacetyl"/>
    <property type="match status" value="1"/>
</dbReference>
<reference evidence="4" key="1">
    <citation type="submission" date="2024-02" db="UniProtKB">
        <authorList>
            <consortium name="WormBaseParasite"/>
        </authorList>
    </citation>
    <scope>IDENTIFICATION</scope>
</reference>
<dbReference type="InterPro" id="IPR037138">
    <property type="entry name" value="His_deacetylse_dom_sf"/>
</dbReference>
<name>A0AAF3JA37_9BILA</name>
<dbReference type="SUPFAM" id="SSF52768">
    <property type="entry name" value="Arginase/deacetylase"/>
    <property type="match status" value="1"/>
</dbReference>
<dbReference type="Gene3D" id="3.40.800.20">
    <property type="entry name" value="Histone deacetylase domain"/>
    <property type="match status" value="1"/>
</dbReference>
<dbReference type="WBParaSite" id="MBELARI_LOCUS5845">
    <property type="protein sequence ID" value="MBELARI_LOCUS5845"/>
    <property type="gene ID" value="MBELARI_LOCUS5845"/>
</dbReference>
<dbReference type="InterPro" id="IPR023696">
    <property type="entry name" value="Ureohydrolase_dom_sf"/>
</dbReference>
<keyword evidence="3" id="KW-1185">Reference proteome</keyword>
<dbReference type="PANTHER" id="PTHR48252:SF77">
    <property type="entry name" value="HISTONE DEACETYLASE DOMAIN-CONTAINING PROTEIN"/>
    <property type="match status" value="1"/>
</dbReference>
<evidence type="ECO:0000313" key="3">
    <source>
        <dbReference type="Proteomes" id="UP000887575"/>
    </source>
</evidence>
<dbReference type="AlphaFoldDB" id="A0AAF3JA37"/>
<sequence length="208" mass="23639">MKSTEKRFLLFAQYFSVNVPLREGIDDLSYKMLFTSVMDQVMANYDPEVIVLQCGADSLGGDRLGCFSLSFDGHADCVAYMKKFGVPMMVLGGGGYTLRNVARCWANETGVLLGERLQDDIPENTEYLRFFGPEFTLRPKLIPRHENANTREYLNSIQEDICETLKQVKGAPSVQMQAIPVDFFQETDYTLKDLDLQSMDLEETRDRA</sequence>
<evidence type="ECO:0000259" key="2">
    <source>
        <dbReference type="Pfam" id="PF00850"/>
    </source>
</evidence>
<comment type="catalytic activity">
    <reaction evidence="1">
        <text>N(6)-acetyl-L-lysyl-[histone] + H2O = L-lysyl-[histone] + acetate</text>
        <dbReference type="Rhea" id="RHEA:58196"/>
        <dbReference type="Rhea" id="RHEA-COMP:9845"/>
        <dbReference type="Rhea" id="RHEA-COMP:11338"/>
        <dbReference type="ChEBI" id="CHEBI:15377"/>
        <dbReference type="ChEBI" id="CHEBI:29969"/>
        <dbReference type="ChEBI" id="CHEBI:30089"/>
        <dbReference type="ChEBI" id="CHEBI:61930"/>
        <dbReference type="EC" id="3.5.1.98"/>
    </reaction>
</comment>
<protein>
    <submittedName>
        <fullName evidence="4">Histone deacetylase domain-containing protein</fullName>
    </submittedName>
</protein>
<proteinExistence type="predicted"/>
<organism evidence="3 4">
    <name type="scientific">Mesorhabditis belari</name>
    <dbReference type="NCBI Taxonomy" id="2138241"/>
    <lineage>
        <taxon>Eukaryota</taxon>
        <taxon>Metazoa</taxon>
        <taxon>Ecdysozoa</taxon>
        <taxon>Nematoda</taxon>
        <taxon>Chromadorea</taxon>
        <taxon>Rhabditida</taxon>
        <taxon>Rhabditina</taxon>
        <taxon>Rhabditomorpha</taxon>
        <taxon>Rhabditoidea</taxon>
        <taxon>Rhabditidae</taxon>
        <taxon>Mesorhabditinae</taxon>
        <taxon>Mesorhabditis</taxon>
    </lineage>
</organism>
<evidence type="ECO:0000313" key="4">
    <source>
        <dbReference type="WBParaSite" id="MBELARI_LOCUS5845"/>
    </source>
</evidence>
<dbReference type="PANTHER" id="PTHR48252">
    <property type="entry name" value="HISTONE DEACETYLASE 2-RELATED"/>
    <property type="match status" value="1"/>
</dbReference>
<dbReference type="InterPro" id="IPR023801">
    <property type="entry name" value="His_deacetylse_dom"/>
</dbReference>
<dbReference type="Proteomes" id="UP000887575">
    <property type="component" value="Unassembled WGS sequence"/>
</dbReference>
<feature type="domain" description="Histone deacetylase" evidence="2">
    <location>
        <begin position="13"/>
        <end position="110"/>
    </location>
</feature>